<feature type="transmembrane region" description="Helical" evidence="2">
    <location>
        <begin position="403"/>
        <end position="421"/>
    </location>
</feature>
<sequence>MTMRPRRSLASLARAAAAAALLLGTSSAAYAAQSLTVGNTGQPATLPGDVTNDFNVLTIKSGAVLRVLAKGSGPSTGRLHIRANRIIIESDALIDATGSGHPGKAGQPGEGMGGGQVNGNSAGGGGAYFGGGGDGTTQAPACGGPFGLGGSSYGTPATLDLGSAGGSGSATPGMGASGGNGGGGVWLQAARIEINGTIAANGANGNVLANIGAGGGAGGHVILDAYVIDWGTKAQITAKGGAGGIGTIGVGGSGGGGIVRIHASTVSAPPVGVIDVSGGPSPMNCSTGAGDQGTNEFDDQNVECFDLDGDGARSVLCGDTDCDDTDAEIAPGLPELCNNKDDNCDGQIDEGETDCAQGLICKAGKCGSEVNPDAGTIDGGVAPPAPETVEYRGGCSLAPTAQGGFALAGLGISAALAGLLARRAKRAR</sequence>
<proteinExistence type="predicted"/>
<evidence type="ECO:0000256" key="1">
    <source>
        <dbReference type="SAM" id="MobiDB-lite"/>
    </source>
</evidence>
<evidence type="ECO:0000313" key="4">
    <source>
        <dbReference type="EMBL" id="TKD07917.1"/>
    </source>
</evidence>
<feature type="compositionally biased region" description="Gly residues" evidence="1">
    <location>
        <begin position="100"/>
        <end position="118"/>
    </location>
</feature>
<dbReference type="RefSeq" id="WP_136930004.1">
    <property type="nucleotide sequence ID" value="NZ_SSMQ01000015.1"/>
</dbReference>
<dbReference type="Pfam" id="PF11617">
    <property type="entry name" value="Cu-binding_MopE"/>
    <property type="match status" value="1"/>
</dbReference>
<accession>A0A4U1JCU5</accession>
<keyword evidence="2" id="KW-1133">Transmembrane helix</keyword>
<dbReference type="AlphaFoldDB" id="A0A4U1JCU5"/>
<evidence type="ECO:0000313" key="5">
    <source>
        <dbReference type="Proteomes" id="UP000309215"/>
    </source>
</evidence>
<dbReference type="EMBL" id="SSMQ01000015">
    <property type="protein sequence ID" value="TKD07917.1"/>
    <property type="molecule type" value="Genomic_DNA"/>
</dbReference>
<comment type="caution">
    <text evidence="4">The sequence shown here is derived from an EMBL/GenBank/DDBJ whole genome shotgun (WGS) entry which is preliminary data.</text>
</comment>
<feature type="signal peptide" evidence="3">
    <location>
        <begin position="1"/>
        <end position="31"/>
    </location>
</feature>
<reference evidence="4 5" key="1">
    <citation type="submission" date="2019-04" db="EMBL/GenBank/DDBJ databases">
        <authorList>
            <person name="Li Y."/>
            <person name="Wang J."/>
        </authorList>
    </citation>
    <scope>NUCLEOTIDE SEQUENCE [LARGE SCALE GENOMIC DNA]</scope>
    <source>
        <strain evidence="4 5">DSM 14668</strain>
    </source>
</reference>
<gene>
    <name evidence="4" type="ORF">E8A74_16660</name>
</gene>
<dbReference type="PROSITE" id="PS51318">
    <property type="entry name" value="TAT"/>
    <property type="match status" value="1"/>
</dbReference>
<keyword evidence="3" id="KW-0732">Signal</keyword>
<organism evidence="4 5">
    <name type="scientific">Polyangium fumosum</name>
    <dbReference type="NCBI Taxonomy" id="889272"/>
    <lineage>
        <taxon>Bacteria</taxon>
        <taxon>Pseudomonadati</taxon>
        <taxon>Myxococcota</taxon>
        <taxon>Polyangia</taxon>
        <taxon>Polyangiales</taxon>
        <taxon>Polyangiaceae</taxon>
        <taxon>Polyangium</taxon>
    </lineage>
</organism>
<evidence type="ECO:0008006" key="6">
    <source>
        <dbReference type="Google" id="ProtNLM"/>
    </source>
</evidence>
<protein>
    <recommendedName>
        <fullName evidence="6">PE-PGRS family protein</fullName>
    </recommendedName>
</protein>
<feature type="region of interest" description="Disordered" evidence="1">
    <location>
        <begin position="98"/>
        <end position="118"/>
    </location>
</feature>
<feature type="chain" id="PRO_5020190261" description="PE-PGRS family protein" evidence="3">
    <location>
        <begin position="32"/>
        <end position="428"/>
    </location>
</feature>
<keyword evidence="2" id="KW-0472">Membrane</keyword>
<dbReference type="InterPro" id="IPR006311">
    <property type="entry name" value="TAT_signal"/>
</dbReference>
<keyword evidence="2" id="KW-0812">Transmembrane</keyword>
<dbReference type="InterPro" id="IPR021655">
    <property type="entry name" value="Put_metal-bd"/>
</dbReference>
<dbReference type="Proteomes" id="UP000309215">
    <property type="component" value="Unassembled WGS sequence"/>
</dbReference>
<name>A0A4U1JCU5_9BACT</name>
<evidence type="ECO:0000256" key="2">
    <source>
        <dbReference type="SAM" id="Phobius"/>
    </source>
</evidence>
<keyword evidence="5" id="KW-1185">Reference proteome</keyword>
<evidence type="ECO:0000256" key="3">
    <source>
        <dbReference type="SAM" id="SignalP"/>
    </source>
</evidence>
<dbReference type="OrthoDB" id="7156875at2"/>